<name>A0A076N2B1_AMYME</name>
<evidence type="ECO:0000313" key="2">
    <source>
        <dbReference type="Proteomes" id="UP000062973"/>
    </source>
</evidence>
<dbReference type="Proteomes" id="UP000062973">
    <property type="component" value="Chromosome"/>
</dbReference>
<dbReference type="RefSeq" id="WP_017985752.1">
    <property type="nucleotide sequence ID" value="NZ_AQUL01000001.1"/>
</dbReference>
<accession>A0A076N2B1</accession>
<dbReference type="eggNOG" id="COG1357">
    <property type="taxonomic scope" value="Bacteria"/>
</dbReference>
<sequence>MKAVTDERFAKSVELLGHDADQVRVRARHALAVSAKDVVRVAAQRLVRDLLPKRADAAPTFDLDLSGRVVGRLLMQRAQLLHRTNFSGTEFRGRVYFTAAEPCGPLTFAGAVFRERAGFGGMCSANEVNFAQAEFRRGATFDGAEFAGATALRQ</sequence>
<dbReference type="STRING" id="1068978.AMETH_6886"/>
<dbReference type="KEGG" id="amq:AMETH_6886"/>
<dbReference type="PATRIC" id="fig|1068978.7.peg.7396"/>
<dbReference type="EMBL" id="CP009110">
    <property type="protein sequence ID" value="AIJ26978.1"/>
    <property type="molecule type" value="Genomic_DNA"/>
</dbReference>
<protein>
    <recommendedName>
        <fullName evidence="3">Pentapeptide repeat-containing protein</fullName>
    </recommendedName>
</protein>
<reference evidence="1 2" key="1">
    <citation type="submission" date="2014-07" db="EMBL/GenBank/DDBJ databases">
        <title>Whole Genome Sequence of the Amycolatopsis methanolica 239.</title>
        <authorList>
            <person name="Tang B."/>
        </authorList>
    </citation>
    <scope>NUCLEOTIDE SEQUENCE [LARGE SCALE GENOMIC DNA]</scope>
    <source>
        <strain evidence="1 2">239</strain>
    </source>
</reference>
<dbReference type="HOGENOM" id="CLU_1700569_0_0_11"/>
<keyword evidence="2" id="KW-1185">Reference proteome</keyword>
<proteinExistence type="predicted"/>
<evidence type="ECO:0008006" key="3">
    <source>
        <dbReference type="Google" id="ProtNLM"/>
    </source>
</evidence>
<organism evidence="1 2">
    <name type="scientific">Amycolatopsis methanolica 239</name>
    <dbReference type="NCBI Taxonomy" id="1068978"/>
    <lineage>
        <taxon>Bacteria</taxon>
        <taxon>Bacillati</taxon>
        <taxon>Actinomycetota</taxon>
        <taxon>Actinomycetes</taxon>
        <taxon>Pseudonocardiales</taxon>
        <taxon>Pseudonocardiaceae</taxon>
        <taxon>Amycolatopsis</taxon>
        <taxon>Amycolatopsis methanolica group</taxon>
    </lineage>
</organism>
<evidence type="ECO:0000313" key="1">
    <source>
        <dbReference type="EMBL" id="AIJ26978.1"/>
    </source>
</evidence>
<dbReference type="AlphaFoldDB" id="A0A076N2B1"/>
<gene>
    <name evidence="1" type="ORF">AMETH_6886</name>
</gene>